<evidence type="ECO:0000313" key="2">
    <source>
        <dbReference type="Proteomes" id="UP000054695"/>
    </source>
</evidence>
<sequence length="238" mass="26593">MPKLNTIDGYYDPLKFIKKNHTKEDLINEKELIDYLNSAYRHALRKILLAAPASFAEASPIYALCIDVILNGNDLTQVTVKEIEEQINKNKELHKLKNLKSDTPDFEKLQLIKAVTKTHQTNLVIDEHVVHYVNSTLALETLLNKEYKYGFFATQKSNLAHKEAVTALKDALKENPVDLLAHLSTLRKGELGGAIRAFVKQGLADKLLNGKTVHTVSDFITALHEQANLNSPPTAGLS</sequence>
<dbReference type="PATRIC" id="fig|447.4.peg.3363"/>
<organism evidence="1 2">
    <name type="scientific">Legionella bozemanae</name>
    <name type="common">Fluoribacter bozemanae</name>
    <dbReference type="NCBI Taxonomy" id="447"/>
    <lineage>
        <taxon>Bacteria</taxon>
        <taxon>Pseudomonadati</taxon>
        <taxon>Pseudomonadota</taxon>
        <taxon>Gammaproteobacteria</taxon>
        <taxon>Legionellales</taxon>
        <taxon>Legionellaceae</taxon>
        <taxon>Legionella</taxon>
    </lineage>
</organism>
<proteinExistence type="predicted"/>
<accession>A0A0W0REX5</accession>
<keyword evidence="2" id="KW-1185">Reference proteome</keyword>
<reference evidence="1 2" key="1">
    <citation type="submission" date="2015-11" db="EMBL/GenBank/DDBJ databases">
        <title>Genomic analysis of 38 Legionella species identifies large and diverse effector repertoires.</title>
        <authorList>
            <person name="Burstein D."/>
            <person name="Amaro F."/>
            <person name="Zusman T."/>
            <person name="Lifshitz Z."/>
            <person name="Cohen O."/>
            <person name="Gilbert J.A."/>
            <person name="Pupko T."/>
            <person name="Shuman H.A."/>
            <person name="Segal G."/>
        </authorList>
    </citation>
    <scope>NUCLEOTIDE SEQUENCE [LARGE SCALE GENOMIC DNA]</scope>
    <source>
        <strain evidence="1 2">WIGA</strain>
    </source>
</reference>
<protein>
    <submittedName>
        <fullName evidence="1">Uncharacterized protein</fullName>
    </submittedName>
</protein>
<dbReference type="RefSeq" id="WP_058460693.1">
    <property type="nucleotide sequence ID" value="NZ_CAAAIY010000007.1"/>
</dbReference>
<dbReference type="EMBL" id="LNXU01000045">
    <property type="protein sequence ID" value="KTC69632.1"/>
    <property type="molecule type" value="Genomic_DNA"/>
</dbReference>
<dbReference type="AlphaFoldDB" id="A0A0W0REX5"/>
<comment type="caution">
    <text evidence="1">The sequence shown here is derived from an EMBL/GenBank/DDBJ whole genome shotgun (WGS) entry which is preliminary data.</text>
</comment>
<dbReference type="OrthoDB" id="5653108at2"/>
<dbReference type="STRING" id="447.Lboz_3148"/>
<name>A0A0W0REX5_LEGBO</name>
<evidence type="ECO:0000313" key="1">
    <source>
        <dbReference type="EMBL" id="KTC69632.1"/>
    </source>
</evidence>
<dbReference type="Proteomes" id="UP000054695">
    <property type="component" value="Unassembled WGS sequence"/>
</dbReference>
<gene>
    <name evidence="1" type="ORF">Lboz_3148</name>
</gene>